<keyword evidence="6 9" id="KW-1133">Transmembrane helix</keyword>
<keyword evidence="4" id="KW-1003">Cell membrane</keyword>
<feature type="transmembrane region" description="Helical" evidence="9">
    <location>
        <begin position="338"/>
        <end position="358"/>
    </location>
</feature>
<feature type="transmembrane region" description="Helical" evidence="9">
    <location>
        <begin position="40"/>
        <end position="59"/>
    </location>
</feature>
<dbReference type="PANTHER" id="PTHR30472">
    <property type="entry name" value="FERRIC ENTEROBACTIN TRANSPORT SYSTEM PERMEASE PROTEIN"/>
    <property type="match status" value="1"/>
</dbReference>
<feature type="transmembrane region" description="Helical" evidence="9">
    <location>
        <begin position="124"/>
        <end position="143"/>
    </location>
</feature>
<dbReference type="Pfam" id="PF01032">
    <property type="entry name" value="FecCD"/>
    <property type="match status" value="1"/>
</dbReference>
<organism evidence="10 11">
    <name type="scientific">Agreia bicolorata</name>
    <dbReference type="NCBI Taxonomy" id="110935"/>
    <lineage>
        <taxon>Bacteria</taxon>
        <taxon>Bacillati</taxon>
        <taxon>Actinomycetota</taxon>
        <taxon>Actinomycetes</taxon>
        <taxon>Micrococcales</taxon>
        <taxon>Microbacteriaceae</taxon>
        <taxon>Agreia</taxon>
    </lineage>
</organism>
<dbReference type="PANTHER" id="PTHR30472:SF24">
    <property type="entry name" value="FERRIC ENTEROBACTIN TRANSPORT SYSTEM PERMEASE PROTEIN FEPG"/>
    <property type="match status" value="1"/>
</dbReference>
<gene>
    <name evidence="10" type="ORF">TZ00_16755</name>
</gene>
<dbReference type="CDD" id="cd06550">
    <property type="entry name" value="TM_ABC_iron-siderophores_like"/>
    <property type="match status" value="1"/>
</dbReference>
<keyword evidence="11" id="KW-1185">Reference proteome</keyword>
<evidence type="ECO:0000313" key="10">
    <source>
        <dbReference type="EMBL" id="KJC63037.1"/>
    </source>
</evidence>
<comment type="caution">
    <text evidence="10">The sequence shown here is derived from an EMBL/GenBank/DDBJ whole genome shotgun (WGS) entry which is preliminary data.</text>
</comment>
<evidence type="ECO:0000256" key="5">
    <source>
        <dbReference type="ARBA" id="ARBA00022692"/>
    </source>
</evidence>
<feature type="transmembrane region" description="Helical" evidence="9">
    <location>
        <begin position="182"/>
        <end position="207"/>
    </location>
</feature>
<evidence type="ECO:0000256" key="4">
    <source>
        <dbReference type="ARBA" id="ARBA00022475"/>
    </source>
</evidence>
<comment type="subcellular location">
    <subcellularLocation>
        <location evidence="1">Cell membrane</location>
        <topology evidence="1">Multi-pass membrane protein</topology>
    </subcellularLocation>
</comment>
<feature type="transmembrane region" description="Helical" evidence="9">
    <location>
        <begin position="94"/>
        <end position="112"/>
    </location>
</feature>
<evidence type="ECO:0000256" key="8">
    <source>
        <dbReference type="SAM" id="MobiDB-lite"/>
    </source>
</evidence>
<feature type="transmembrane region" description="Helical" evidence="9">
    <location>
        <begin position="149"/>
        <end position="170"/>
    </location>
</feature>
<feature type="transmembrane region" description="Helical" evidence="9">
    <location>
        <begin position="271"/>
        <end position="297"/>
    </location>
</feature>
<name>A0ABR5CBY5_9MICO</name>
<dbReference type="Gene3D" id="1.10.3470.10">
    <property type="entry name" value="ABC transporter involved in vitamin B12 uptake, BtuC"/>
    <property type="match status" value="1"/>
</dbReference>
<evidence type="ECO:0000313" key="11">
    <source>
        <dbReference type="Proteomes" id="UP000032503"/>
    </source>
</evidence>
<dbReference type="InterPro" id="IPR037294">
    <property type="entry name" value="ABC_BtuC-like"/>
</dbReference>
<comment type="similarity">
    <text evidence="2">Belongs to the binding-protein-dependent transport system permease family. FecCD subfamily.</text>
</comment>
<dbReference type="RefSeq" id="WP_084606244.1">
    <property type="nucleotide sequence ID" value="NZ_JYFC01000009.1"/>
</dbReference>
<keyword evidence="7 9" id="KW-0472">Membrane</keyword>
<feature type="transmembrane region" description="Helical" evidence="9">
    <location>
        <begin position="227"/>
        <end position="250"/>
    </location>
</feature>
<dbReference type="InterPro" id="IPR000522">
    <property type="entry name" value="ABC_transptr_permease_BtuC"/>
</dbReference>
<dbReference type="Proteomes" id="UP000032503">
    <property type="component" value="Unassembled WGS sequence"/>
</dbReference>
<keyword evidence="5 9" id="KW-0812">Transmembrane</keyword>
<feature type="region of interest" description="Disordered" evidence="8">
    <location>
        <begin position="1"/>
        <end position="22"/>
    </location>
</feature>
<protein>
    <submittedName>
        <fullName evidence="10">Iron ABC transporter</fullName>
    </submittedName>
</protein>
<proteinExistence type="inferred from homology"/>
<accession>A0ABR5CBY5</accession>
<evidence type="ECO:0000256" key="1">
    <source>
        <dbReference type="ARBA" id="ARBA00004651"/>
    </source>
</evidence>
<evidence type="ECO:0000256" key="7">
    <source>
        <dbReference type="ARBA" id="ARBA00023136"/>
    </source>
</evidence>
<evidence type="ECO:0000256" key="2">
    <source>
        <dbReference type="ARBA" id="ARBA00007935"/>
    </source>
</evidence>
<evidence type="ECO:0000256" key="6">
    <source>
        <dbReference type="ARBA" id="ARBA00022989"/>
    </source>
</evidence>
<dbReference type="EMBL" id="JYFC01000009">
    <property type="protein sequence ID" value="KJC63037.1"/>
    <property type="molecule type" value="Genomic_DNA"/>
</dbReference>
<keyword evidence="3" id="KW-0813">Transport</keyword>
<evidence type="ECO:0000256" key="3">
    <source>
        <dbReference type="ARBA" id="ARBA00022448"/>
    </source>
</evidence>
<dbReference type="SUPFAM" id="SSF81345">
    <property type="entry name" value="ABC transporter involved in vitamin B12 uptake, BtuC"/>
    <property type="match status" value="1"/>
</dbReference>
<sequence length="366" mass="37117">MKTLSELAPRAPVPEPRDGAGSPRPLRIGSFSRLWLPRRAVILVVLVAVLLLAAGISLATGDYPVPLFSVPDVLLGGGDPLDRFTILQLRAPRTAIGVLVGVALGFAGALTQTVTRNPIASPDILGVSAGAGVGALTVIVLGSNTIVGTVVAVPAAALAGGLIAAVLVYTLAWRGGVDGFRLILVGIAINAVLVALTTWMLAGARIAQATEATVWLTGSLEGRTWEQFWPVTVAVGLFSALSIVVVRSLPALMLGDDSAAALGVRVGASKTVLLIIAVGLTAFSVSAAGPIGFVAFVAPQIALRVTGAAAPPLLISALMGACLVTASDLIARTLLPSPLPVGIVTTAIGGPFLIYLIIRTNRRAAA</sequence>
<reference evidence="10 11" key="1">
    <citation type="journal article" date="2001" name="Int. J. Syst. Evol. Microbiol.">
        <title>Agreia bicolorata gen. nov., sp. nov., to accommodate actinobacteria isolated from narrow reed grass infected by the nematode Heteroanguina graminophila.</title>
        <authorList>
            <person name="Evtushenko L.I."/>
            <person name="Dorofeeva L.V."/>
            <person name="Dobrovolskaya T.G."/>
            <person name="Streshinskaya G.M."/>
            <person name="Subbotin S.A."/>
            <person name="Tiedje J.M."/>
        </authorList>
    </citation>
    <scope>NUCLEOTIDE SEQUENCE [LARGE SCALE GENOMIC DNA]</scope>
    <source>
        <strain evidence="10 11">VKM Ac-1804</strain>
    </source>
</reference>
<evidence type="ECO:0000256" key="9">
    <source>
        <dbReference type="SAM" id="Phobius"/>
    </source>
</evidence>